<comment type="caution">
    <text evidence="2">The sequence shown here is derived from an EMBL/GenBank/DDBJ whole genome shotgun (WGS) entry which is preliminary data.</text>
</comment>
<dbReference type="Gene3D" id="1.10.10.10">
    <property type="entry name" value="Winged helix-like DNA-binding domain superfamily/Winged helix DNA-binding domain"/>
    <property type="match status" value="1"/>
</dbReference>
<feature type="domain" description="HTH marR-type" evidence="1">
    <location>
        <begin position="1"/>
        <end position="134"/>
    </location>
</feature>
<evidence type="ECO:0000313" key="3">
    <source>
        <dbReference type="Proteomes" id="UP001240236"/>
    </source>
</evidence>
<sequence length="138" mass="15341">MDLLAVVAAAFEIEMRTTERLTVFLAEHRLTPATAHALWVIDPDEPPPSMKVMTDRLHCNAPNLTFLANQLIDRGLVTRDTDPVDRRSRVLMLTARGREVRDGLIRTTLAITPYAVLNSDEIAQLKGLLSRVMDPPAG</sequence>
<dbReference type="PANTHER" id="PTHR33164">
    <property type="entry name" value="TRANSCRIPTIONAL REGULATOR, MARR FAMILY"/>
    <property type="match status" value="1"/>
</dbReference>
<organism evidence="2 3">
    <name type="scientific">Catenuloplanes indicus</name>
    <dbReference type="NCBI Taxonomy" id="137267"/>
    <lineage>
        <taxon>Bacteria</taxon>
        <taxon>Bacillati</taxon>
        <taxon>Actinomycetota</taxon>
        <taxon>Actinomycetes</taxon>
        <taxon>Micromonosporales</taxon>
        <taxon>Micromonosporaceae</taxon>
        <taxon>Catenuloplanes</taxon>
    </lineage>
</organism>
<dbReference type="InterPro" id="IPR039422">
    <property type="entry name" value="MarR/SlyA-like"/>
</dbReference>
<dbReference type="PROSITE" id="PS50995">
    <property type="entry name" value="HTH_MARR_2"/>
    <property type="match status" value="1"/>
</dbReference>
<dbReference type="Proteomes" id="UP001240236">
    <property type="component" value="Unassembled WGS sequence"/>
</dbReference>
<name>A0AAE3VUJ7_9ACTN</name>
<evidence type="ECO:0000259" key="1">
    <source>
        <dbReference type="PROSITE" id="PS50995"/>
    </source>
</evidence>
<dbReference type="SMART" id="SM00347">
    <property type="entry name" value="HTH_MARR"/>
    <property type="match status" value="1"/>
</dbReference>
<keyword evidence="2" id="KW-0238">DNA-binding</keyword>
<dbReference type="EMBL" id="JAUSUZ010000001">
    <property type="protein sequence ID" value="MDQ0364268.1"/>
    <property type="molecule type" value="Genomic_DNA"/>
</dbReference>
<dbReference type="Pfam" id="PF01047">
    <property type="entry name" value="MarR"/>
    <property type="match status" value="1"/>
</dbReference>
<dbReference type="GO" id="GO:0003700">
    <property type="term" value="F:DNA-binding transcription factor activity"/>
    <property type="evidence" value="ECO:0007669"/>
    <property type="project" value="InterPro"/>
</dbReference>
<dbReference type="InterPro" id="IPR000835">
    <property type="entry name" value="HTH_MarR-typ"/>
</dbReference>
<dbReference type="AlphaFoldDB" id="A0AAE3VUJ7"/>
<evidence type="ECO:0000313" key="2">
    <source>
        <dbReference type="EMBL" id="MDQ0364268.1"/>
    </source>
</evidence>
<protein>
    <submittedName>
        <fullName evidence="2">DNA-binding MarR family transcriptional regulator</fullName>
    </submittedName>
</protein>
<dbReference type="GO" id="GO:0003677">
    <property type="term" value="F:DNA binding"/>
    <property type="evidence" value="ECO:0007669"/>
    <property type="project" value="UniProtKB-KW"/>
</dbReference>
<gene>
    <name evidence="2" type="ORF">J2S42_000937</name>
</gene>
<proteinExistence type="predicted"/>
<dbReference type="SUPFAM" id="SSF46785">
    <property type="entry name" value="Winged helix' DNA-binding domain"/>
    <property type="match status" value="1"/>
</dbReference>
<keyword evidence="3" id="KW-1185">Reference proteome</keyword>
<dbReference type="InterPro" id="IPR036388">
    <property type="entry name" value="WH-like_DNA-bd_sf"/>
</dbReference>
<accession>A0AAE3VUJ7</accession>
<reference evidence="2 3" key="1">
    <citation type="submission" date="2023-07" db="EMBL/GenBank/DDBJ databases">
        <title>Sequencing the genomes of 1000 actinobacteria strains.</title>
        <authorList>
            <person name="Klenk H.-P."/>
        </authorList>
    </citation>
    <scope>NUCLEOTIDE SEQUENCE [LARGE SCALE GENOMIC DNA]</scope>
    <source>
        <strain evidence="2 3">DSM 44709</strain>
    </source>
</reference>
<dbReference type="RefSeq" id="WP_307235541.1">
    <property type="nucleotide sequence ID" value="NZ_JAUSUZ010000001.1"/>
</dbReference>
<dbReference type="PANTHER" id="PTHR33164:SF99">
    <property type="entry name" value="MARR FAMILY REGULATORY PROTEIN"/>
    <property type="match status" value="1"/>
</dbReference>
<dbReference type="GO" id="GO:0006950">
    <property type="term" value="P:response to stress"/>
    <property type="evidence" value="ECO:0007669"/>
    <property type="project" value="TreeGrafter"/>
</dbReference>
<dbReference type="InterPro" id="IPR036390">
    <property type="entry name" value="WH_DNA-bd_sf"/>
</dbReference>